<dbReference type="AlphaFoldDB" id="A0A2S2PGV1"/>
<gene>
    <name evidence="3" type="primary">ZMYM1_48</name>
    <name evidence="3" type="ORF">g.54662</name>
</gene>
<evidence type="ECO:0000259" key="2">
    <source>
        <dbReference type="Pfam" id="PF14291"/>
    </source>
</evidence>
<organism evidence="3">
    <name type="scientific">Schizaphis graminum</name>
    <name type="common">Green bug aphid</name>
    <dbReference type="NCBI Taxonomy" id="13262"/>
    <lineage>
        <taxon>Eukaryota</taxon>
        <taxon>Metazoa</taxon>
        <taxon>Ecdysozoa</taxon>
        <taxon>Arthropoda</taxon>
        <taxon>Hexapoda</taxon>
        <taxon>Insecta</taxon>
        <taxon>Pterygota</taxon>
        <taxon>Neoptera</taxon>
        <taxon>Paraneoptera</taxon>
        <taxon>Hemiptera</taxon>
        <taxon>Sternorrhyncha</taxon>
        <taxon>Aphidomorpha</taxon>
        <taxon>Aphidoidea</taxon>
        <taxon>Aphididae</taxon>
        <taxon>Aphidini</taxon>
        <taxon>Schizaphis</taxon>
    </lineage>
</organism>
<dbReference type="Pfam" id="PF14291">
    <property type="entry name" value="DUF4371"/>
    <property type="match status" value="1"/>
</dbReference>
<dbReference type="InterPro" id="IPR008906">
    <property type="entry name" value="HATC_C_dom"/>
</dbReference>
<name>A0A2S2PGV1_SCHGA</name>
<dbReference type="GO" id="GO:0046983">
    <property type="term" value="F:protein dimerization activity"/>
    <property type="evidence" value="ECO:0007669"/>
    <property type="project" value="InterPro"/>
</dbReference>
<reference evidence="3" key="1">
    <citation type="submission" date="2018-04" db="EMBL/GenBank/DDBJ databases">
        <title>Transcriptome of Schizaphis graminum biotype I.</title>
        <authorList>
            <person name="Scully E.D."/>
            <person name="Geib S.M."/>
            <person name="Palmer N.A."/>
            <person name="Koch K."/>
            <person name="Bradshaw J."/>
            <person name="Heng-Moss T."/>
            <person name="Sarath G."/>
        </authorList>
    </citation>
    <scope>NUCLEOTIDE SEQUENCE</scope>
</reference>
<feature type="domain" description="HAT C-terminal dimerisation" evidence="1">
    <location>
        <begin position="631"/>
        <end position="685"/>
    </location>
</feature>
<dbReference type="PANTHER" id="PTHR45749:SF28">
    <property type="entry name" value="ZINC FINGER MYM-TYPE PROTEIN 1-LIKE-RELATED"/>
    <property type="match status" value="1"/>
</dbReference>
<feature type="domain" description="DUF4371" evidence="2">
    <location>
        <begin position="152"/>
        <end position="320"/>
    </location>
</feature>
<dbReference type="EMBL" id="GGMR01015809">
    <property type="protein sequence ID" value="MBY28428.1"/>
    <property type="molecule type" value="Transcribed_RNA"/>
</dbReference>
<dbReference type="Pfam" id="PF05699">
    <property type="entry name" value="Dimer_Tnp_hAT"/>
    <property type="match status" value="1"/>
</dbReference>
<sequence length="719" mass="83491">MNPVRDVVVMLLETPFPRWKSDSKKDLLKVGKPIPMLLKSVPDKKQAKVYCRSFNTNLYQQHSWLCGSHYMQKLFCWPCLLIGKNKSVWNTVGYCDLKNVTRTVQIHKSSKEHIHNHLGLKSLEKDIFNVVDIVNEHDYLFKKNYNENVRLNRLFMEHLIDLVLFLGKQELAFCDHDNSNDSLNKGNFRELFNMHINRCSQEVQNHYKSIKNIFTGFSESIQNDLISCISESLINQIINEISQCKFYSIQVDDSTNINQKTQCSVIIRYVTDKSQLVERFMGFHVSEDRTAQGLLNLVNSVLHEFDLKNKLIAQCYDGACVVPEHLIDLQAIIKDIAPNALFTHCLTHKLNFVLQHGCNTIAKCRIFFANLTGIAAYFHNSTSRTNVVDNILGKQNPQFIQTRWFSRSKILYSIVNDWSGFINVFDYISNDPKSSPESICGAIGHLKNLKSFEFTFLALIFSNIFICTDNLFNILQNKPFDIEFCLKNINTTCDLINKKKNKSEFLKLFNQAVTLTKPPKATSNESNIQLNFRILFYEIIDNILMQLYTRFENISKLLFLQLADVTQFREYSFKFPENALNNLKSTYSNIFPDINKLKVELEVLYYNVKYHNLLHIYDMVKIIEQDALKDILPEVYKLFTLILTIPSTNVSNERNFSCLKRIKTFSQNSISQLHSSSIAILSIEKSLIQQLKETESFYDNIINIYAGRKDRSINLTYKT</sequence>
<dbReference type="SUPFAM" id="SSF53098">
    <property type="entry name" value="Ribonuclease H-like"/>
    <property type="match status" value="1"/>
</dbReference>
<evidence type="ECO:0000313" key="3">
    <source>
        <dbReference type="EMBL" id="MBY28428.1"/>
    </source>
</evidence>
<dbReference type="InterPro" id="IPR012337">
    <property type="entry name" value="RNaseH-like_sf"/>
</dbReference>
<protein>
    <submittedName>
        <fullName evidence="3">Zinc finger MYM-type protein 1</fullName>
    </submittedName>
</protein>
<dbReference type="InterPro" id="IPR025398">
    <property type="entry name" value="DUF4371"/>
</dbReference>
<evidence type="ECO:0000259" key="1">
    <source>
        <dbReference type="Pfam" id="PF05699"/>
    </source>
</evidence>
<proteinExistence type="predicted"/>
<dbReference type="PANTHER" id="PTHR45749">
    <property type="match status" value="1"/>
</dbReference>
<accession>A0A2S2PGV1</accession>